<dbReference type="EMBL" id="CP002219">
    <property type="protein sequence ID" value="ADQ08036.1"/>
    <property type="molecule type" value="Genomic_DNA"/>
</dbReference>
<evidence type="ECO:0000313" key="2">
    <source>
        <dbReference type="EMBL" id="ADQ08036.1"/>
    </source>
</evidence>
<dbReference type="AlphaFoldDB" id="E4Q8R2"/>
<dbReference type="KEGG" id="chd:Calhy_2336"/>
<keyword evidence="3" id="KW-1185">Reference proteome</keyword>
<dbReference type="NCBIfam" id="NF033529">
    <property type="entry name" value="transpos_ISLre2"/>
    <property type="match status" value="1"/>
</dbReference>
<proteinExistence type="inferred from homology"/>
<accession>E4Q8R2</accession>
<reference key="1">
    <citation type="submission" date="2010-09" db="EMBL/GenBank/DDBJ databases">
        <title>Complete sequence of Caldicellulosiruptor hydrothermalis 108.</title>
        <authorList>
            <consortium name="US DOE Joint Genome Institute"/>
            <person name="Lucas S."/>
            <person name="Copeland A."/>
            <person name="Lapidus A."/>
            <person name="Cheng J.-F."/>
            <person name="Bruce D."/>
            <person name="Goodwin L."/>
            <person name="Pitluck S."/>
            <person name="Davenport K."/>
            <person name="Detter J.C."/>
            <person name="Han C."/>
            <person name="Tapia R."/>
            <person name="Land M."/>
            <person name="Hauser L."/>
            <person name="Chang Y.-J."/>
            <person name="Jeffries C."/>
            <person name="Kyrpides N."/>
            <person name="Ivanova N."/>
            <person name="Mikhailova N."/>
            <person name="Blumer-Schuette S.E."/>
            <person name="Kelly R.M."/>
            <person name="Woyke T."/>
        </authorList>
    </citation>
    <scope>NUCLEOTIDE SEQUENCE</scope>
    <source>
        <strain>108</strain>
    </source>
</reference>
<gene>
    <name evidence="2" type="ordered locus">Calhy_2336</name>
</gene>
<dbReference type="Pfam" id="PF06782">
    <property type="entry name" value="UPF0236"/>
    <property type="match status" value="1"/>
</dbReference>
<dbReference type="InterPro" id="IPR009620">
    <property type="entry name" value="UPF0236"/>
</dbReference>
<sequence length="389" mass="45497">MITNIIAKIEELLNRFEEGIVGIVNGEKDIARYTMELKEKMDEIGKEMIKEACRFVDEIVRNEKKRKERYEVVRKDKRSIKTIFGDVEYIRTYYKNKEDGGYVYLADEILGIEKYQRIDNAVKAAIIEKVVDMSYDKAAKEVLGEERVSRQSVMNILRGIEAAQLDRIGHDKKDVANSKNVVKELYIEADEDHISLQNGEGKIAKLAYINEGYKEEKGVVKRKKLKEVHYFSSIKEKPEDFWSKVSEYIEEHYETDKIEKIYLLGDGAAWIKEGLEWIPRAEFVLDRFHLMREVIKISRGNKKIFAGIIEALRDKDRDKFEKVVAEAMEKVGADEKAKKRIRDSRRYIANHWDNIVLELDNRIIKGCRRLVKNFVFPIYNASCKVGLCY</sequence>
<evidence type="ECO:0000256" key="1">
    <source>
        <dbReference type="ARBA" id="ARBA00006539"/>
    </source>
</evidence>
<evidence type="ECO:0008006" key="4">
    <source>
        <dbReference type="Google" id="ProtNLM"/>
    </source>
</evidence>
<dbReference type="STRING" id="632292.Calhy_2336"/>
<dbReference type="eggNOG" id="COG3464">
    <property type="taxonomic scope" value="Bacteria"/>
</dbReference>
<evidence type="ECO:0000313" key="3">
    <source>
        <dbReference type="Proteomes" id="UP000006890"/>
    </source>
</evidence>
<comment type="similarity">
    <text evidence="1">Belongs to the UPF0236 family.</text>
</comment>
<name>E4Q8R2_CALH1</name>
<dbReference type="HOGENOM" id="CLU_040782_0_1_9"/>
<organism evidence="2 3">
    <name type="scientific">Caldicellulosiruptor hydrothermalis (strain DSM 18901 / VKM B-2411 / 108)</name>
    <dbReference type="NCBI Taxonomy" id="632292"/>
    <lineage>
        <taxon>Bacteria</taxon>
        <taxon>Bacillati</taxon>
        <taxon>Bacillota</taxon>
        <taxon>Bacillota incertae sedis</taxon>
        <taxon>Caldicellulosiruptorales</taxon>
        <taxon>Caldicellulosiruptoraceae</taxon>
        <taxon>Caldicellulosiruptor</taxon>
    </lineage>
</organism>
<reference evidence="2 3" key="2">
    <citation type="journal article" date="2011" name="J. Bacteriol.">
        <title>Complete genome sequences for the anaerobic, extremely thermophilic plant biomass-degrading bacteria Caldicellulosiruptor hydrothermalis, Caldicellulosiruptor kristjanssonii, Caldicellulosiruptor kronotskyensis, Caldicellulosiruptor owensenis, and Caldicellulosiruptor lactoaceticus.</title>
        <authorList>
            <person name="Blumer-Schuette S.E."/>
            <person name="Ozdemir I."/>
            <person name="Mistry D."/>
            <person name="Lucas S."/>
            <person name="Lapidus A."/>
            <person name="Cheng J.F."/>
            <person name="Goodwin L.A."/>
            <person name="Pitluck S."/>
            <person name="Land M.L."/>
            <person name="Hauser L.J."/>
            <person name="Woyke T."/>
            <person name="Mikhailova N."/>
            <person name="Pati A."/>
            <person name="Kyrpides N.C."/>
            <person name="Ivanova N."/>
            <person name="Detter J.C."/>
            <person name="Walston-Davenport K."/>
            <person name="Han S."/>
            <person name="Adams M.W."/>
            <person name="Kelly R.M."/>
        </authorList>
    </citation>
    <scope>NUCLEOTIDE SEQUENCE [LARGE SCALE GENOMIC DNA]</scope>
    <source>
        <strain evidence="3">DSM 18901 / VKM B-2411 / 108</strain>
    </source>
</reference>
<protein>
    <recommendedName>
        <fullName evidence="4">ISLre2 family transposase</fullName>
    </recommendedName>
</protein>
<dbReference type="Proteomes" id="UP000006890">
    <property type="component" value="Chromosome"/>
</dbReference>